<feature type="domain" description="MmeI-like N-terminal" evidence="6">
    <location>
        <begin position="1"/>
        <end position="159"/>
    </location>
</feature>
<feature type="domain" description="MmeI-like DNA-methyltransferase" evidence="10">
    <location>
        <begin position="325"/>
        <end position="606"/>
    </location>
</feature>
<dbReference type="Gene3D" id="3.40.50.150">
    <property type="entry name" value="Vaccinia Virus protein VP39"/>
    <property type="match status" value="1"/>
</dbReference>
<dbReference type="GO" id="GO:0009007">
    <property type="term" value="F:site-specific DNA-methyltransferase (adenine-specific) activity"/>
    <property type="evidence" value="ECO:0007669"/>
    <property type="project" value="UniProtKB-EC"/>
</dbReference>
<dbReference type="InterPro" id="IPR046818">
    <property type="entry name" value="MmeI_C"/>
</dbReference>
<evidence type="ECO:0000259" key="8">
    <source>
        <dbReference type="Pfam" id="PF20466"/>
    </source>
</evidence>
<dbReference type="InterPro" id="IPR046820">
    <property type="entry name" value="MmeI_TRD"/>
</dbReference>
<dbReference type="InterPro" id="IPR046817">
    <property type="entry name" value="MmeI_N"/>
</dbReference>
<evidence type="ECO:0000256" key="1">
    <source>
        <dbReference type="ARBA" id="ARBA00011900"/>
    </source>
</evidence>
<dbReference type="Pfam" id="PF20467">
    <property type="entry name" value="MmeI_C"/>
    <property type="match status" value="1"/>
</dbReference>
<evidence type="ECO:0000313" key="12">
    <source>
        <dbReference type="Proteomes" id="UP000306575"/>
    </source>
</evidence>
<evidence type="ECO:0000256" key="5">
    <source>
        <dbReference type="SAM" id="Coils"/>
    </source>
</evidence>
<dbReference type="PANTHER" id="PTHR33841:SF1">
    <property type="entry name" value="DNA METHYLTRANSFERASE A"/>
    <property type="match status" value="1"/>
</dbReference>
<dbReference type="OrthoDB" id="9806213at2"/>
<dbReference type="PANTHER" id="PTHR33841">
    <property type="entry name" value="DNA METHYLTRANSFERASE YEEA-RELATED"/>
    <property type="match status" value="1"/>
</dbReference>
<dbReference type="Pfam" id="PF20464">
    <property type="entry name" value="MmeI_N"/>
    <property type="match status" value="1"/>
</dbReference>
<keyword evidence="12" id="KW-1185">Reference proteome</keyword>
<dbReference type="SUPFAM" id="SSF53335">
    <property type="entry name" value="S-adenosyl-L-methionine-dependent methyltransferases"/>
    <property type="match status" value="1"/>
</dbReference>
<evidence type="ECO:0000259" key="6">
    <source>
        <dbReference type="Pfam" id="PF20464"/>
    </source>
</evidence>
<feature type="domain" description="MmeI-like target recognition" evidence="8">
    <location>
        <begin position="630"/>
        <end position="833"/>
    </location>
</feature>
<evidence type="ECO:0000259" key="10">
    <source>
        <dbReference type="Pfam" id="PF20473"/>
    </source>
</evidence>
<dbReference type="EC" id="2.1.1.72" evidence="1"/>
<dbReference type="InterPro" id="IPR046819">
    <property type="entry name" value="MmeI_hel"/>
</dbReference>
<dbReference type="EMBL" id="SULI01000036">
    <property type="protein sequence ID" value="TKZ15850.1"/>
    <property type="molecule type" value="Genomic_DNA"/>
</dbReference>
<dbReference type="Pfam" id="PF20473">
    <property type="entry name" value="MmeI_Mtase"/>
    <property type="match status" value="1"/>
</dbReference>
<organism evidence="11 12">
    <name type="scientific">Shimia litoralis</name>
    <dbReference type="NCBI Taxonomy" id="420403"/>
    <lineage>
        <taxon>Bacteria</taxon>
        <taxon>Pseudomonadati</taxon>
        <taxon>Pseudomonadota</taxon>
        <taxon>Alphaproteobacteria</taxon>
        <taxon>Rhodobacterales</taxon>
        <taxon>Roseobacteraceae</taxon>
    </lineage>
</organism>
<dbReference type="Proteomes" id="UP000306575">
    <property type="component" value="Unassembled WGS sequence"/>
</dbReference>
<dbReference type="Pfam" id="PF20465">
    <property type="entry name" value="MmeI_hel"/>
    <property type="match status" value="1"/>
</dbReference>
<dbReference type="InterPro" id="IPR029063">
    <property type="entry name" value="SAM-dependent_MTases_sf"/>
</dbReference>
<reference evidence="11 12" key="1">
    <citation type="submission" date="2019-04" db="EMBL/GenBank/DDBJ databases">
        <title>Genome sequence of Pelagicola litoralis CL-ES2.</title>
        <authorList>
            <person name="Cao J."/>
        </authorList>
    </citation>
    <scope>NUCLEOTIDE SEQUENCE [LARGE SCALE GENOMIC DNA]</scope>
    <source>
        <strain evidence="11 12">CL-ES2</strain>
    </source>
</reference>
<keyword evidence="3 11" id="KW-0808">Transferase</keyword>
<evidence type="ECO:0000256" key="4">
    <source>
        <dbReference type="ARBA" id="ARBA00047942"/>
    </source>
</evidence>
<evidence type="ECO:0000256" key="3">
    <source>
        <dbReference type="ARBA" id="ARBA00022679"/>
    </source>
</evidence>
<feature type="coiled-coil region" evidence="5">
    <location>
        <begin position="358"/>
        <end position="385"/>
    </location>
</feature>
<dbReference type="AlphaFoldDB" id="A0A4U7MS95"/>
<gene>
    <name evidence="11" type="ORF">FAP39_16695</name>
</gene>
<feature type="domain" description="MmeI-like helicase spacer" evidence="7">
    <location>
        <begin position="170"/>
        <end position="250"/>
    </location>
</feature>
<sequence>MNAVEIEEAISALAEMPFDGEEFPFAFLLAFGNKATTIKMLRKGARNKSDLGGVLQTNKIHLKVCTEGEVTNSVAELKASPATTKAKAKFVLATDGTDLEAEDLTTGETIACAYTDFPDHFGFFLPLAGISTVKQIRESAFDIKATGRLNRLYVELLKDNPEWGTAARRHDMNHFMARLIFCFFAEDTDIFTEPDQFTGTIERMSEKDSSNTHEVISELFRAMNTKADDRTAAGIARWANVFPYVNGGLFSGGTDVPRFSKIARSYLIHIGSLDWTKINPDIFGSMIQAVADDEERGALGMHYTSVPNILKVLNPLFLDDLREKLEDAGDNPRKLLNLRNRIAKIRVFDPACGSGNFLVIAYKEMRAIEAAINELRDEADRRTEIPITNFRGIELRDFPAEIARLALIIAEYQCDVTYRGQKEALAEFLPLDAQNWITCGNALRLDWLSICPPTGTGVKHHADDLFHSPLDQAQIDFENEGGETYICGNPPYLGSTWQSKEQKEDLQRIFDGRTTSWKSLDYVAGWFMKATDFGMHTKSSAAFVSTNSICQGQQVPILWPLIFQTGHEIAFAHTSFKWANLAAHNAGVTVAIIGISNHATQVRQLFSMIDDGEVVVKEAENINAYLVAAPIVSIEKRSKPLSAIHPMDRGNGPTDGGNLLLMGSEVVELSLTDREQKKFIRPFFGSVEFIRGINRFCLWIKDQDAEAARGNPAVQRRIEAVREMRLASSKAATRAGAKFPHRFDEKRQEGGETVIAVPRVSSENRQFLPCGFLPPESIVSDSAFALYDAPIWNMALIASRLHLVWIATVCGKLKTDFRYSNTMGWNTFPVPKLTEKNKEDLTRCAEDILLAREAHFPATIADLYDPEKMPADLRAAHDRNDETLERIYIGRRFRNDTERLEKLFELYTKMTTKDLNKPNSRMKA</sequence>
<feature type="domain" description="MmeI-like C-terminal" evidence="9">
    <location>
        <begin position="835"/>
        <end position="912"/>
    </location>
</feature>
<accession>A0A4U7MS95</accession>
<keyword evidence="5" id="KW-0175">Coiled coil</keyword>
<dbReference type="InterPro" id="IPR046816">
    <property type="entry name" value="MmeI_Mtase"/>
</dbReference>
<dbReference type="Pfam" id="PF20466">
    <property type="entry name" value="MmeI_TRD"/>
    <property type="match status" value="1"/>
</dbReference>
<evidence type="ECO:0000259" key="9">
    <source>
        <dbReference type="Pfam" id="PF20467"/>
    </source>
</evidence>
<dbReference type="GO" id="GO:0032259">
    <property type="term" value="P:methylation"/>
    <property type="evidence" value="ECO:0007669"/>
    <property type="project" value="UniProtKB-KW"/>
</dbReference>
<dbReference type="InterPro" id="IPR050953">
    <property type="entry name" value="N4_N6_ade-DNA_methylase"/>
</dbReference>
<keyword evidence="2 11" id="KW-0489">Methyltransferase</keyword>
<comment type="caution">
    <text evidence="11">The sequence shown here is derived from an EMBL/GenBank/DDBJ whole genome shotgun (WGS) entry which is preliminary data.</text>
</comment>
<name>A0A4U7MS95_9RHOB</name>
<protein>
    <recommendedName>
        <fullName evidence="1">site-specific DNA-methyltransferase (adenine-specific)</fullName>
        <ecNumber evidence="1">2.1.1.72</ecNumber>
    </recommendedName>
</protein>
<proteinExistence type="predicted"/>
<evidence type="ECO:0000313" key="11">
    <source>
        <dbReference type="EMBL" id="TKZ15850.1"/>
    </source>
</evidence>
<evidence type="ECO:0000256" key="2">
    <source>
        <dbReference type="ARBA" id="ARBA00022603"/>
    </source>
</evidence>
<comment type="catalytic activity">
    <reaction evidence="4">
        <text>a 2'-deoxyadenosine in DNA + S-adenosyl-L-methionine = an N(6)-methyl-2'-deoxyadenosine in DNA + S-adenosyl-L-homocysteine + H(+)</text>
        <dbReference type="Rhea" id="RHEA:15197"/>
        <dbReference type="Rhea" id="RHEA-COMP:12418"/>
        <dbReference type="Rhea" id="RHEA-COMP:12419"/>
        <dbReference type="ChEBI" id="CHEBI:15378"/>
        <dbReference type="ChEBI" id="CHEBI:57856"/>
        <dbReference type="ChEBI" id="CHEBI:59789"/>
        <dbReference type="ChEBI" id="CHEBI:90615"/>
        <dbReference type="ChEBI" id="CHEBI:90616"/>
        <dbReference type="EC" id="2.1.1.72"/>
    </reaction>
</comment>
<dbReference type="RefSeq" id="WP_138017518.1">
    <property type="nucleotide sequence ID" value="NZ_SULI01000036.1"/>
</dbReference>
<evidence type="ECO:0000259" key="7">
    <source>
        <dbReference type="Pfam" id="PF20465"/>
    </source>
</evidence>